<proteinExistence type="predicted"/>
<dbReference type="AlphaFoldDB" id="A0AAP2DYT4"/>
<dbReference type="EMBL" id="JAHESE010000015">
    <property type="protein sequence ID" value="MBT1709705.1"/>
    <property type="molecule type" value="Genomic_DNA"/>
</dbReference>
<organism evidence="2 3">
    <name type="scientific">Dawidia cretensis</name>
    <dbReference type="NCBI Taxonomy" id="2782350"/>
    <lineage>
        <taxon>Bacteria</taxon>
        <taxon>Pseudomonadati</taxon>
        <taxon>Bacteroidota</taxon>
        <taxon>Cytophagia</taxon>
        <taxon>Cytophagales</taxon>
        <taxon>Chryseotaleaceae</taxon>
        <taxon>Dawidia</taxon>
    </lineage>
</organism>
<accession>A0AAP2DYT4</accession>
<feature type="transmembrane region" description="Helical" evidence="1">
    <location>
        <begin position="39"/>
        <end position="56"/>
    </location>
</feature>
<dbReference type="RefSeq" id="WP_254085284.1">
    <property type="nucleotide sequence ID" value="NZ_JAHESE010000015.1"/>
</dbReference>
<gene>
    <name evidence="2" type="ORF">KK062_15790</name>
</gene>
<name>A0AAP2DYT4_9BACT</name>
<evidence type="ECO:0000313" key="2">
    <source>
        <dbReference type="EMBL" id="MBT1709705.1"/>
    </source>
</evidence>
<dbReference type="Pfam" id="PF13858">
    <property type="entry name" value="DUF4199"/>
    <property type="match status" value="1"/>
</dbReference>
<comment type="caution">
    <text evidence="2">The sequence shown here is derived from an EMBL/GenBank/DDBJ whole genome shotgun (WGS) entry which is preliminary data.</text>
</comment>
<keyword evidence="1" id="KW-1133">Transmembrane helix</keyword>
<dbReference type="InterPro" id="IPR025250">
    <property type="entry name" value="DUF4199"/>
</dbReference>
<keyword evidence="1" id="KW-0812">Transmembrane</keyword>
<keyword evidence="3" id="KW-1185">Reference proteome</keyword>
<protein>
    <submittedName>
        <fullName evidence="2">DUF4199 family protein</fullName>
    </submittedName>
</protein>
<evidence type="ECO:0000313" key="3">
    <source>
        <dbReference type="Proteomes" id="UP001319080"/>
    </source>
</evidence>
<feature type="transmembrane region" description="Helical" evidence="1">
    <location>
        <begin position="68"/>
        <end position="91"/>
    </location>
</feature>
<reference evidence="2 3" key="1">
    <citation type="submission" date="2021-05" db="EMBL/GenBank/DDBJ databases">
        <title>A Polyphasic approach of four new species of the genus Ohtaekwangia: Ohtaekwangia histidinii sp. nov., Ohtaekwangia cretensis sp. nov., Ohtaekwangia indiensis sp. nov., Ohtaekwangia reichenbachii sp. nov. from diverse environment.</title>
        <authorList>
            <person name="Octaviana S."/>
        </authorList>
    </citation>
    <scope>NUCLEOTIDE SEQUENCE [LARGE SCALE GENOMIC DNA]</scope>
    <source>
        <strain evidence="2 3">PWU5</strain>
    </source>
</reference>
<sequence length="178" mass="19418">MKKIVLINGVIAGAIAGGMLFISTPLVRDGMLSFDSGTLVGYTTMVVALSMVFFGIKSYRDQHLGGTITFGKALAVGALITVVASCVYALVWEVCYHTVASGFMDGMADYYLREKREEGATAAELEQYSREMNDMMVMYQNPFIRFGMTVMEILPVGVVLTLLSAVLLRKKAFLPATE</sequence>
<feature type="transmembrane region" description="Helical" evidence="1">
    <location>
        <begin position="5"/>
        <end position="27"/>
    </location>
</feature>
<evidence type="ECO:0000256" key="1">
    <source>
        <dbReference type="SAM" id="Phobius"/>
    </source>
</evidence>
<feature type="transmembrane region" description="Helical" evidence="1">
    <location>
        <begin position="143"/>
        <end position="168"/>
    </location>
</feature>
<dbReference type="Proteomes" id="UP001319080">
    <property type="component" value="Unassembled WGS sequence"/>
</dbReference>
<keyword evidence="1" id="KW-0472">Membrane</keyword>